<dbReference type="GO" id="GO:0016485">
    <property type="term" value="P:protein processing"/>
    <property type="evidence" value="ECO:0007669"/>
    <property type="project" value="TreeGrafter"/>
</dbReference>
<dbReference type="PANTHER" id="PTHR43016">
    <property type="entry name" value="PRESEQUENCE PROTEASE"/>
    <property type="match status" value="1"/>
</dbReference>
<keyword evidence="12" id="KW-0496">Mitochondrion</keyword>
<protein>
    <recommendedName>
        <fullName evidence="6">Presequence protease, mitochondrial</fullName>
    </recommendedName>
    <alternativeName>
        <fullName evidence="13">Pitrilysin metalloproteinase</fullName>
    </alternativeName>
</protein>
<proteinExistence type="inferred from homology"/>
<feature type="domain" description="Peptidase M16C associated" evidence="15">
    <location>
        <begin position="477"/>
        <end position="722"/>
    </location>
</feature>
<evidence type="ECO:0000256" key="13">
    <source>
        <dbReference type="ARBA" id="ARBA00034552"/>
    </source>
</evidence>
<dbReference type="InterPro" id="IPR011249">
    <property type="entry name" value="Metalloenz_LuxS/M16"/>
</dbReference>
<evidence type="ECO:0000259" key="15">
    <source>
        <dbReference type="SMART" id="SM01264"/>
    </source>
</evidence>
<comment type="cofactor">
    <cofactor evidence="1">
        <name>Zn(2+)</name>
        <dbReference type="ChEBI" id="CHEBI:29105"/>
    </cofactor>
</comment>
<evidence type="ECO:0000256" key="3">
    <source>
        <dbReference type="ARBA" id="ARBA00004569"/>
    </source>
</evidence>
<evidence type="ECO:0000256" key="12">
    <source>
        <dbReference type="ARBA" id="ARBA00023128"/>
    </source>
</evidence>
<dbReference type="AlphaFoldDB" id="A0A9P6W042"/>
<dbReference type="PANTHER" id="PTHR43016:SF13">
    <property type="entry name" value="PRESEQUENCE PROTEASE, MITOCHONDRIAL"/>
    <property type="match status" value="1"/>
</dbReference>
<evidence type="ECO:0000256" key="7">
    <source>
        <dbReference type="ARBA" id="ARBA00022670"/>
    </source>
</evidence>
<reference evidence="16 17" key="1">
    <citation type="submission" date="2020-11" db="EMBL/GenBank/DDBJ databases">
        <title>Kefir isolates.</title>
        <authorList>
            <person name="Marcisauskas S."/>
            <person name="Kim Y."/>
            <person name="Blasche S."/>
        </authorList>
    </citation>
    <scope>NUCLEOTIDE SEQUENCE [LARGE SCALE GENOMIC DNA]</scope>
    <source>
        <strain evidence="16 17">OG2</strain>
    </source>
</reference>
<evidence type="ECO:0000256" key="4">
    <source>
        <dbReference type="ARBA" id="ARBA00007575"/>
    </source>
</evidence>
<dbReference type="FunFam" id="3.30.830.10:FF:000009">
    <property type="entry name" value="Presequence protease, mitochondrial"/>
    <property type="match status" value="1"/>
</dbReference>
<dbReference type="SUPFAM" id="SSF63411">
    <property type="entry name" value="LuxS/MPP-like metallohydrolase"/>
    <property type="match status" value="4"/>
</dbReference>
<keyword evidence="9" id="KW-0378">Hydrolase</keyword>
<comment type="similarity">
    <text evidence="4">Belongs to the peptidase M16 family. PreP subfamily.</text>
</comment>
<dbReference type="SMART" id="SM01264">
    <property type="entry name" value="M16C_associated"/>
    <property type="match status" value="1"/>
</dbReference>
<name>A0A9P6W042_MAUEX</name>
<dbReference type="Pfam" id="PF05193">
    <property type="entry name" value="Peptidase_M16_C"/>
    <property type="match status" value="1"/>
</dbReference>
<sequence>MLRFKRLASTYEQAKILRKYPVGNIIHGYEIKRVLPVPELRLTAVDLIHEQTGSQHLHIDRNDSNNIFSIAFKTNPPNATGVPHILEHTTLCGSQKYPVHDPFFKMLNKSLANFMNAMTGQDYTFFPFATTNSKDYANLTDVYLDATLNPLLKREDFNQEGWRLEYSDIENMKSDIIFKGVVYNEMKGQVSNPDYYFWSQFQQSIYPSLNNSGGDPKKITNLIYEDLVEFQRQNYHPLNSKTFTYGNFQLNDTLKRLNKEFILFGRRHNHIEKLLPIKLDKDITIWKDGQMDPMLPPSKQNKTSLTWICGTPDDHYETFLLKILGNLLMDGQSSIMYKKLIESGLGHEFSVNSGAESNTSVNMFTIGLQGIEDVEKFKGTINEIFEEVLATSFDNTKIEAIIQQIELSKKDQKADFGLQILYSIIPGWTNNLDPFKSLSFDETLERFRADLETKGDELFYDIIKKYIYKQPVFQFTMKGSPSFSESLETEEKVRLQGKIDKLDESDRKIIFERGKVLQEKQNKVEDLSCLPTLKLVDIPRQGQKYPIDLQNDNLMTRITDTNGISYIRGKKSLTNQIPLELYQYIPLFVDSLTSLGTKTQPFSEIENQIKLYTGGISTNYSVTSDPRTLEPTFNFSFSGWALNSKTDKIIEFWNKLLLQTDFQNNSEALKVLIRMLASSNISSVSDSGHIYARGYACAHFNETNAINETLQGIEQLQLIGKLSKILDDPERFQMEVIDKMIQLQKVIIGQNVEDLRFFVTTDSTTQIEKVTSELQKFKEEFNSVKTDINPENCIETDKYPLISNKKPTLLNFSFQTHHTALSKPTNIPFINKDGAALQILSNILSSKHLHKEIRERNGAYGAGAKYDAINGSFNYFSYRDLNPLQSLEVYKRKFDIEANDLNDAKLRLFQEIDSPLSRKSEGVWNFDHGINDEMRQTRRENLLDVSIEDINHVGEKYLNGEEGYEVVVGPVVNDKTIEPTWNVVNVEQ</sequence>
<dbReference type="Pfam" id="PF00675">
    <property type="entry name" value="Peptidase_M16"/>
    <property type="match status" value="1"/>
</dbReference>
<dbReference type="InterPro" id="IPR055130">
    <property type="entry name" value="PreP_C"/>
</dbReference>
<evidence type="ECO:0000256" key="11">
    <source>
        <dbReference type="ARBA" id="ARBA00023049"/>
    </source>
</evidence>
<evidence type="ECO:0000256" key="14">
    <source>
        <dbReference type="ARBA" id="ARBA00045897"/>
    </source>
</evidence>
<organism evidence="16 17">
    <name type="scientific">Maudiozyma exigua</name>
    <name type="common">Yeast</name>
    <name type="synonym">Kazachstania exigua</name>
    <dbReference type="NCBI Taxonomy" id="34358"/>
    <lineage>
        <taxon>Eukaryota</taxon>
        <taxon>Fungi</taxon>
        <taxon>Dikarya</taxon>
        <taxon>Ascomycota</taxon>
        <taxon>Saccharomycotina</taxon>
        <taxon>Saccharomycetes</taxon>
        <taxon>Saccharomycetales</taxon>
        <taxon>Saccharomycetaceae</taxon>
        <taxon>Maudiozyma</taxon>
    </lineage>
</organism>
<dbReference type="InterPro" id="IPR011765">
    <property type="entry name" value="Pept_M16_N"/>
</dbReference>
<dbReference type="GO" id="GO:0004222">
    <property type="term" value="F:metalloendopeptidase activity"/>
    <property type="evidence" value="ECO:0007669"/>
    <property type="project" value="TreeGrafter"/>
</dbReference>
<dbReference type="InterPro" id="IPR013578">
    <property type="entry name" value="Peptidase_M16C_assoc"/>
</dbReference>
<dbReference type="FunFam" id="3.30.830.10:FF:000011">
    <property type="entry name" value="Presequence protease, mitochondrial"/>
    <property type="match status" value="1"/>
</dbReference>
<dbReference type="Pfam" id="PF22516">
    <property type="entry name" value="PreP_C"/>
    <property type="match status" value="1"/>
</dbReference>
<evidence type="ECO:0000256" key="10">
    <source>
        <dbReference type="ARBA" id="ARBA00022833"/>
    </source>
</evidence>
<evidence type="ECO:0000256" key="1">
    <source>
        <dbReference type="ARBA" id="ARBA00001947"/>
    </source>
</evidence>
<keyword evidence="7 16" id="KW-0645">Protease</keyword>
<evidence type="ECO:0000313" key="16">
    <source>
        <dbReference type="EMBL" id="KAG0658518.1"/>
    </source>
</evidence>
<comment type="subcellular location">
    <subcellularLocation>
        <location evidence="3">Mitochondrion intermembrane space</location>
    </subcellularLocation>
    <subcellularLocation>
        <location evidence="2">Mitochondrion matrix</location>
    </subcellularLocation>
</comment>
<evidence type="ECO:0000256" key="5">
    <source>
        <dbReference type="ARBA" id="ARBA00011853"/>
    </source>
</evidence>
<dbReference type="Proteomes" id="UP000750334">
    <property type="component" value="Unassembled WGS sequence"/>
</dbReference>
<keyword evidence="8" id="KW-0479">Metal-binding</keyword>
<comment type="caution">
    <text evidence="16">The sequence shown here is derived from an EMBL/GenBank/DDBJ whole genome shotgun (WGS) entry which is preliminary data.</text>
</comment>
<dbReference type="OrthoDB" id="10250783at2759"/>
<comment type="function">
    <text evidence="14">Degrades mitochondrial transit peptides after their cleavage in the intermembrane space or in the matrix, and presequence peptides; clearance of these peptides is required to keep the presequence processing machinery running. Preferentially cleaves the N-terminal side of paired basic amino acid residues. Also degrades other unstructured peptides. May function as an ATP-dependent peptidase as opposed to a metalloendopeptidase.</text>
</comment>
<keyword evidence="11" id="KW-0482">Metalloprotease</keyword>
<keyword evidence="10" id="KW-0862">Zinc</keyword>
<comment type="subunit">
    <text evidence="5">Monomer and homodimer; homodimerization is induced by binding of the substrate.</text>
</comment>
<gene>
    <name evidence="16" type="primary">CYM1</name>
    <name evidence="16" type="ORF">C6P45_002169</name>
</gene>
<keyword evidence="17" id="KW-1185">Reference proteome</keyword>
<dbReference type="Gene3D" id="3.30.830.10">
    <property type="entry name" value="Metalloenzyme, LuxS/M16 peptidase-like"/>
    <property type="match status" value="4"/>
</dbReference>
<dbReference type="EMBL" id="PUHR01000210">
    <property type="protein sequence ID" value="KAG0658518.1"/>
    <property type="molecule type" value="Genomic_DNA"/>
</dbReference>
<evidence type="ECO:0000256" key="6">
    <source>
        <dbReference type="ARBA" id="ARBA00020167"/>
    </source>
</evidence>
<dbReference type="GO" id="GO:0005758">
    <property type="term" value="C:mitochondrial intermembrane space"/>
    <property type="evidence" value="ECO:0007669"/>
    <property type="project" value="UniProtKB-SubCell"/>
</dbReference>
<evidence type="ECO:0000313" key="17">
    <source>
        <dbReference type="Proteomes" id="UP000750334"/>
    </source>
</evidence>
<dbReference type="Pfam" id="PF08367">
    <property type="entry name" value="M16C_assoc"/>
    <property type="match status" value="1"/>
</dbReference>
<dbReference type="GO" id="GO:0046872">
    <property type="term" value="F:metal ion binding"/>
    <property type="evidence" value="ECO:0007669"/>
    <property type="project" value="UniProtKB-KW"/>
</dbReference>
<evidence type="ECO:0000256" key="9">
    <source>
        <dbReference type="ARBA" id="ARBA00022801"/>
    </source>
</evidence>
<accession>A0A9P6W042</accession>
<evidence type="ECO:0000256" key="8">
    <source>
        <dbReference type="ARBA" id="ARBA00022723"/>
    </source>
</evidence>
<dbReference type="InterPro" id="IPR007863">
    <property type="entry name" value="Peptidase_M16_C"/>
</dbReference>
<evidence type="ECO:0000256" key="2">
    <source>
        <dbReference type="ARBA" id="ARBA00004305"/>
    </source>
</evidence>
<dbReference type="GO" id="GO:0005759">
    <property type="term" value="C:mitochondrial matrix"/>
    <property type="evidence" value="ECO:0007669"/>
    <property type="project" value="UniProtKB-SubCell"/>
</dbReference>